<accession>A0A286H023</accession>
<dbReference type="NCBIfam" id="TIGR02408">
    <property type="entry name" value="ectoine_ThpD"/>
    <property type="match status" value="1"/>
</dbReference>
<evidence type="ECO:0000256" key="5">
    <source>
        <dbReference type="ARBA" id="ARBA00022723"/>
    </source>
</evidence>
<dbReference type="OrthoDB" id="9791262at2"/>
<dbReference type="GO" id="GO:0005506">
    <property type="term" value="F:iron ion binding"/>
    <property type="evidence" value="ECO:0007669"/>
    <property type="project" value="UniProtKB-ARBA"/>
</dbReference>
<evidence type="ECO:0000256" key="11">
    <source>
        <dbReference type="SAM" id="MobiDB-lite"/>
    </source>
</evidence>
<evidence type="ECO:0000313" key="13">
    <source>
        <dbReference type="Proteomes" id="UP000219621"/>
    </source>
</evidence>
<dbReference type="PANTHER" id="PTHR20883">
    <property type="entry name" value="PHYTANOYL-COA DIOXYGENASE DOMAIN CONTAINING 1"/>
    <property type="match status" value="1"/>
</dbReference>
<dbReference type="EC" id="1.14.11.55" evidence="10"/>
<sequence length="299" mass="33606">MNAIQEQDFYPSRQGVEDTITDRKDPVVYGTAADGPLSQDELDAYDRDGFLFYPGFFGADDLASFKTELDRLWKAAATDAGDEVIREPESEIVRSIFRVHETSDVYRALAADPRLADRARQLLGSDVYVHQSRINYKPGFKGKEFYWHSDFETWHVEDGVPRMRMVSCAIWLTENNPVNGPVMVMPGSHKWYVGCSGGTPDDHFKASLRRQEFGVPSNGSMEWLEQRCGIEQPIGPAGSVLLFECNVIHGSNGNITPYPRSNVFMVYNSVENTPKQAFGPAKRRPHFLGSSDFTPLPRG</sequence>
<dbReference type="InterPro" id="IPR012774">
    <property type="entry name" value="EctD"/>
</dbReference>
<keyword evidence="5" id="KW-0479">Metal-binding</keyword>
<keyword evidence="6" id="KW-0223">Dioxygenase</keyword>
<evidence type="ECO:0000256" key="6">
    <source>
        <dbReference type="ARBA" id="ARBA00022964"/>
    </source>
</evidence>
<proteinExistence type="inferred from homology"/>
<evidence type="ECO:0000256" key="2">
    <source>
        <dbReference type="ARBA" id="ARBA00004063"/>
    </source>
</evidence>
<keyword evidence="13" id="KW-1185">Reference proteome</keyword>
<comment type="catalytic activity">
    <reaction evidence="9">
        <text>L-ectoine + 2-oxoglutarate + O2 = 5-hydroxyectoine + succinate + CO2</text>
        <dbReference type="Rhea" id="RHEA:45740"/>
        <dbReference type="ChEBI" id="CHEBI:15379"/>
        <dbReference type="ChEBI" id="CHEBI:16526"/>
        <dbReference type="ChEBI" id="CHEBI:16810"/>
        <dbReference type="ChEBI" id="CHEBI:30031"/>
        <dbReference type="ChEBI" id="CHEBI:58515"/>
        <dbReference type="ChEBI" id="CHEBI:85413"/>
        <dbReference type="EC" id="1.14.11.55"/>
    </reaction>
</comment>
<name>A0A286H023_9PROT</name>
<comment type="similarity">
    <text evidence="3">Belongs to the PhyH family. EctD subfamily.</text>
</comment>
<dbReference type="GO" id="GO:0016706">
    <property type="term" value="F:2-oxoglutarate-dependent dioxygenase activity"/>
    <property type="evidence" value="ECO:0007669"/>
    <property type="project" value="InterPro"/>
</dbReference>
<feature type="region of interest" description="Disordered" evidence="11">
    <location>
        <begin position="277"/>
        <end position="299"/>
    </location>
</feature>
<dbReference type="EMBL" id="OCNJ01000016">
    <property type="protein sequence ID" value="SOE01091.1"/>
    <property type="molecule type" value="Genomic_DNA"/>
</dbReference>
<reference evidence="12 13" key="1">
    <citation type="submission" date="2017-09" db="EMBL/GenBank/DDBJ databases">
        <authorList>
            <person name="Ehlers B."/>
            <person name="Leendertz F.H."/>
        </authorList>
    </citation>
    <scope>NUCLEOTIDE SEQUENCE [LARGE SCALE GENOMIC DNA]</scope>
    <source>
        <strain evidence="12 13">USBA 140</strain>
    </source>
</reference>
<evidence type="ECO:0000256" key="8">
    <source>
        <dbReference type="ARBA" id="ARBA00023004"/>
    </source>
</evidence>
<keyword evidence="8" id="KW-0408">Iron</keyword>
<feature type="region of interest" description="Disordered" evidence="11">
    <location>
        <begin position="1"/>
        <end position="23"/>
    </location>
</feature>
<gene>
    <name evidence="12" type="ORF">SAMN05421508_11613</name>
</gene>
<dbReference type="SUPFAM" id="SSF51197">
    <property type="entry name" value="Clavaminate synthase-like"/>
    <property type="match status" value="1"/>
</dbReference>
<evidence type="ECO:0000256" key="10">
    <source>
        <dbReference type="NCBIfam" id="TIGR02408"/>
    </source>
</evidence>
<dbReference type="RefSeq" id="WP_097281499.1">
    <property type="nucleotide sequence ID" value="NZ_OCNJ01000016.1"/>
</dbReference>
<comment type="cofactor">
    <cofactor evidence="1">
        <name>Fe(2+)</name>
        <dbReference type="ChEBI" id="CHEBI:29033"/>
    </cofactor>
</comment>
<evidence type="ECO:0000256" key="4">
    <source>
        <dbReference type="ARBA" id="ARBA00011738"/>
    </source>
</evidence>
<evidence type="ECO:0000256" key="9">
    <source>
        <dbReference type="ARBA" id="ARBA00049228"/>
    </source>
</evidence>
<dbReference type="Gene3D" id="2.60.120.620">
    <property type="entry name" value="q2cbj1_9rhob like domain"/>
    <property type="match status" value="1"/>
</dbReference>
<keyword evidence="7" id="KW-0560">Oxidoreductase</keyword>
<evidence type="ECO:0000256" key="7">
    <source>
        <dbReference type="ARBA" id="ARBA00023002"/>
    </source>
</evidence>
<dbReference type="AlphaFoldDB" id="A0A286H023"/>
<protein>
    <recommendedName>
        <fullName evidence="10">Ectoine hydroxylase</fullName>
        <ecNumber evidence="10">1.14.11.55</ecNumber>
    </recommendedName>
</protein>
<evidence type="ECO:0000256" key="3">
    <source>
        <dbReference type="ARBA" id="ARBA00007851"/>
    </source>
</evidence>
<organism evidence="12 13">
    <name type="scientific">Caenispirillum bisanense</name>
    <dbReference type="NCBI Taxonomy" id="414052"/>
    <lineage>
        <taxon>Bacteria</taxon>
        <taxon>Pseudomonadati</taxon>
        <taxon>Pseudomonadota</taxon>
        <taxon>Alphaproteobacteria</taxon>
        <taxon>Rhodospirillales</taxon>
        <taxon>Novispirillaceae</taxon>
        <taxon>Caenispirillum</taxon>
    </lineage>
</organism>
<dbReference type="InterPro" id="IPR008775">
    <property type="entry name" value="Phytyl_CoA_dOase-like"/>
</dbReference>
<comment type="function">
    <text evidence="2">Involved in the biosynthesis of 5-hydroxyectoine, called compatible solute, which helps organisms to survive extreme osmotic stress by acting as a highly soluble organic osmolyte. Catalyzes the 2-oxoglutarate-dependent selective hydroxylation of L-ectoine to yield (4S,5S)-5-hydroxyectoine.</text>
</comment>
<evidence type="ECO:0000256" key="1">
    <source>
        <dbReference type="ARBA" id="ARBA00001954"/>
    </source>
</evidence>
<dbReference type="Proteomes" id="UP000219621">
    <property type="component" value="Unassembled WGS sequence"/>
</dbReference>
<comment type="subunit">
    <text evidence="4">Homodimer.</text>
</comment>
<dbReference type="Pfam" id="PF05721">
    <property type="entry name" value="PhyH"/>
    <property type="match status" value="1"/>
</dbReference>
<evidence type="ECO:0000313" key="12">
    <source>
        <dbReference type="EMBL" id="SOE01091.1"/>
    </source>
</evidence>
<dbReference type="PANTHER" id="PTHR20883:SF48">
    <property type="entry name" value="ECTOINE DIOXYGENASE"/>
    <property type="match status" value="1"/>
</dbReference>